<comment type="subcellular location">
    <subcellularLocation>
        <location evidence="1">Cell membrane</location>
        <topology evidence="1">Multi-pass membrane protein</topology>
    </subcellularLocation>
</comment>
<feature type="transmembrane region" description="Helical" evidence="9">
    <location>
        <begin position="143"/>
        <end position="161"/>
    </location>
</feature>
<protein>
    <recommendedName>
        <fullName evidence="12">DUF2029 domain-containing protein</fullName>
    </recommendedName>
</protein>
<dbReference type="RefSeq" id="WP_344260741.1">
    <property type="nucleotide sequence ID" value="NZ_BAAAMR010000002.1"/>
</dbReference>
<dbReference type="Pfam" id="PF09594">
    <property type="entry name" value="GT87"/>
    <property type="match status" value="1"/>
</dbReference>
<dbReference type="InterPro" id="IPR018584">
    <property type="entry name" value="GT87"/>
</dbReference>
<evidence type="ECO:0000256" key="6">
    <source>
        <dbReference type="ARBA" id="ARBA00023136"/>
    </source>
</evidence>
<evidence type="ECO:0000313" key="10">
    <source>
        <dbReference type="EMBL" id="GAA2119953.1"/>
    </source>
</evidence>
<dbReference type="Proteomes" id="UP001501020">
    <property type="component" value="Unassembled WGS sequence"/>
</dbReference>
<gene>
    <name evidence="10" type="ORF">GCM10009727_04250</name>
</gene>
<evidence type="ECO:0000256" key="3">
    <source>
        <dbReference type="ARBA" id="ARBA00022679"/>
    </source>
</evidence>
<feature type="transmembrane region" description="Helical" evidence="9">
    <location>
        <begin position="196"/>
        <end position="217"/>
    </location>
</feature>
<organism evidence="10 11">
    <name type="scientific">Actinomadura napierensis</name>
    <dbReference type="NCBI Taxonomy" id="267854"/>
    <lineage>
        <taxon>Bacteria</taxon>
        <taxon>Bacillati</taxon>
        <taxon>Actinomycetota</taxon>
        <taxon>Actinomycetes</taxon>
        <taxon>Streptosporangiales</taxon>
        <taxon>Thermomonosporaceae</taxon>
        <taxon>Actinomadura</taxon>
    </lineage>
</organism>
<evidence type="ECO:0000256" key="7">
    <source>
        <dbReference type="ARBA" id="ARBA00024033"/>
    </source>
</evidence>
<evidence type="ECO:0000256" key="2">
    <source>
        <dbReference type="ARBA" id="ARBA00022475"/>
    </source>
</evidence>
<accession>A0ABN2Y0T1</accession>
<feature type="transmembrane region" description="Helical" evidence="9">
    <location>
        <begin position="283"/>
        <end position="302"/>
    </location>
</feature>
<keyword evidence="11" id="KW-1185">Reference proteome</keyword>
<evidence type="ECO:0000313" key="11">
    <source>
        <dbReference type="Proteomes" id="UP001501020"/>
    </source>
</evidence>
<evidence type="ECO:0000256" key="1">
    <source>
        <dbReference type="ARBA" id="ARBA00004651"/>
    </source>
</evidence>
<feature type="transmembrane region" description="Helical" evidence="9">
    <location>
        <begin position="118"/>
        <end position="137"/>
    </location>
</feature>
<feature type="transmembrane region" description="Helical" evidence="9">
    <location>
        <begin position="224"/>
        <end position="242"/>
    </location>
</feature>
<name>A0ABN2Y0T1_9ACTN</name>
<reference evidence="10 11" key="1">
    <citation type="journal article" date="2019" name="Int. J. Syst. Evol. Microbiol.">
        <title>The Global Catalogue of Microorganisms (GCM) 10K type strain sequencing project: providing services to taxonomists for standard genome sequencing and annotation.</title>
        <authorList>
            <consortium name="The Broad Institute Genomics Platform"/>
            <consortium name="The Broad Institute Genome Sequencing Center for Infectious Disease"/>
            <person name="Wu L."/>
            <person name="Ma J."/>
        </authorList>
    </citation>
    <scope>NUCLEOTIDE SEQUENCE [LARGE SCALE GENOMIC DNA]</scope>
    <source>
        <strain evidence="10 11">JCM 13850</strain>
    </source>
</reference>
<keyword evidence="6 9" id="KW-0472">Membrane</keyword>
<feature type="transmembrane region" description="Helical" evidence="9">
    <location>
        <begin position="428"/>
        <end position="445"/>
    </location>
</feature>
<feature type="region of interest" description="Disordered" evidence="8">
    <location>
        <begin position="1"/>
        <end position="26"/>
    </location>
</feature>
<proteinExistence type="inferred from homology"/>
<keyword evidence="3" id="KW-0808">Transferase</keyword>
<comment type="similarity">
    <text evidence="7">Belongs to the glycosyltransferase 87 family.</text>
</comment>
<sequence length="470" mass="50457">MRAVSGARDEAGRSVSAQAGGPPRRGRRSPLDALIMLAGVAVAVAAAAPIVSRWLYNQPDQRLVDLEVYREGGLAALRGAPLYDFLTQPPQLLPFTYPPFAAVLAVPFTLLSWRAAQWAWTALIYAALVIAVWYAFRDLIRRTGRWAPLTLGLLVAAMTWLDPVRDQVRFGQVGLFLLAMCLADCCTRSARWPRGLLVGLALAIKLVPGVFLIWFLITGRRDAFVNALVTAVVATLGAFAVLPHDSAGYWFGALLQGGDRTGAVDGTTNQAINGIVARIIDQGAARTAVWLVLALAMAYFGFKLARRATYTADALVGARPAVSGRIGTDHWAAADPLSGANAYSLLLAGVAITGLLSVLLSPVGWIHHLVWMIPVVGALVGDGRDTRRCLSGLAIWIFFLFPLPWWGAHLSGTGHAPITRVWGSLERDAFGLAAIAAVLVLGIWLPNRLARQIGREDPSQRKVEVGTLAT</sequence>
<keyword evidence="4 9" id="KW-0812">Transmembrane</keyword>
<feature type="transmembrane region" description="Helical" evidence="9">
    <location>
        <begin position="365"/>
        <end position="382"/>
    </location>
</feature>
<feature type="transmembrane region" description="Helical" evidence="9">
    <location>
        <begin position="33"/>
        <end position="56"/>
    </location>
</feature>
<feature type="transmembrane region" description="Helical" evidence="9">
    <location>
        <begin position="389"/>
        <end position="408"/>
    </location>
</feature>
<feature type="transmembrane region" description="Helical" evidence="9">
    <location>
        <begin position="340"/>
        <end position="359"/>
    </location>
</feature>
<evidence type="ECO:0000256" key="5">
    <source>
        <dbReference type="ARBA" id="ARBA00022989"/>
    </source>
</evidence>
<evidence type="ECO:0008006" key="12">
    <source>
        <dbReference type="Google" id="ProtNLM"/>
    </source>
</evidence>
<evidence type="ECO:0000256" key="9">
    <source>
        <dbReference type="SAM" id="Phobius"/>
    </source>
</evidence>
<evidence type="ECO:0000256" key="8">
    <source>
        <dbReference type="SAM" id="MobiDB-lite"/>
    </source>
</evidence>
<keyword evidence="5 9" id="KW-1133">Transmembrane helix</keyword>
<dbReference type="EMBL" id="BAAAMR010000002">
    <property type="protein sequence ID" value="GAA2119953.1"/>
    <property type="molecule type" value="Genomic_DNA"/>
</dbReference>
<evidence type="ECO:0000256" key="4">
    <source>
        <dbReference type="ARBA" id="ARBA00022692"/>
    </source>
</evidence>
<comment type="caution">
    <text evidence="10">The sequence shown here is derived from an EMBL/GenBank/DDBJ whole genome shotgun (WGS) entry which is preliminary data.</text>
</comment>
<keyword evidence="2" id="KW-1003">Cell membrane</keyword>